<gene>
    <name evidence="1" type="ORF">F0562_019199</name>
</gene>
<reference evidence="1 2" key="1">
    <citation type="submission" date="2019-09" db="EMBL/GenBank/DDBJ databases">
        <title>A chromosome-level genome assembly of the Chinese tupelo Nyssa sinensis.</title>
        <authorList>
            <person name="Yang X."/>
            <person name="Kang M."/>
            <person name="Yang Y."/>
            <person name="Xiong H."/>
            <person name="Wang M."/>
            <person name="Zhang Z."/>
            <person name="Wang Z."/>
            <person name="Wu H."/>
            <person name="Ma T."/>
            <person name="Liu J."/>
            <person name="Xi Z."/>
        </authorList>
    </citation>
    <scope>NUCLEOTIDE SEQUENCE [LARGE SCALE GENOMIC DNA]</scope>
    <source>
        <strain evidence="1">J267</strain>
        <tissue evidence="1">Leaf</tissue>
    </source>
</reference>
<dbReference type="AlphaFoldDB" id="A0A5J4ZC69"/>
<dbReference type="EMBL" id="CM018052">
    <property type="protein sequence ID" value="KAA8516020.1"/>
    <property type="molecule type" value="Genomic_DNA"/>
</dbReference>
<protein>
    <submittedName>
        <fullName evidence="1">Uncharacterized protein</fullName>
    </submittedName>
</protein>
<evidence type="ECO:0000313" key="1">
    <source>
        <dbReference type="EMBL" id="KAA8516020.1"/>
    </source>
</evidence>
<evidence type="ECO:0000313" key="2">
    <source>
        <dbReference type="Proteomes" id="UP000325577"/>
    </source>
</evidence>
<keyword evidence="2" id="KW-1185">Reference proteome</keyword>
<dbReference type="Proteomes" id="UP000325577">
    <property type="component" value="Linkage Group LG9"/>
</dbReference>
<organism evidence="1 2">
    <name type="scientific">Nyssa sinensis</name>
    <dbReference type="NCBI Taxonomy" id="561372"/>
    <lineage>
        <taxon>Eukaryota</taxon>
        <taxon>Viridiplantae</taxon>
        <taxon>Streptophyta</taxon>
        <taxon>Embryophyta</taxon>
        <taxon>Tracheophyta</taxon>
        <taxon>Spermatophyta</taxon>
        <taxon>Magnoliopsida</taxon>
        <taxon>eudicotyledons</taxon>
        <taxon>Gunneridae</taxon>
        <taxon>Pentapetalae</taxon>
        <taxon>asterids</taxon>
        <taxon>Cornales</taxon>
        <taxon>Nyssaceae</taxon>
        <taxon>Nyssa</taxon>
    </lineage>
</organism>
<accession>A0A5J4ZC69</accession>
<proteinExistence type="predicted"/>
<name>A0A5J4ZC69_9ASTE</name>
<sequence>MWNLQSYWLHFLAAPIAEFKSSVFSTRSMDEEMISPSGSMFESNLLLPLAVKRGTCIITNMGAIFFWEVDPLGAQKKILQDSKQPGLQHLIQEREITLEKGLTSAKQNKTMYSNNQKTGLKEVATKTHPLHE</sequence>